<evidence type="ECO:0000256" key="2">
    <source>
        <dbReference type="ARBA" id="ARBA00023125"/>
    </source>
</evidence>
<keyword evidence="6" id="KW-1185">Reference proteome</keyword>
<evidence type="ECO:0000313" key="5">
    <source>
        <dbReference type="EMBL" id="KAA2262752.1"/>
    </source>
</evidence>
<dbReference type="GO" id="GO:0000160">
    <property type="term" value="P:phosphorelay signal transduction system"/>
    <property type="evidence" value="ECO:0007669"/>
    <property type="project" value="InterPro"/>
</dbReference>
<name>A0A5B2XJ20_9PSEU</name>
<evidence type="ECO:0000313" key="6">
    <source>
        <dbReference type="Proteomes" id="UP000323454"/>
    </source>
</evidence>
<dbReference type="PROSITE" id="PS51755">
    <property type="entry name" value="OMPR_PHOB"/>
    <property type="match status" value="1"/>
</dbReference>
<dbReference type="SMART" id="SM01043">
    <property type="entry name" value="BTAD"/>
    <property type="match status" value="1"/>
</dbReference>
<dbReference type="InterPro" id="IPR036388">
    <property type="entry name" value="WH-like_DNA-bd_sf"/>
</dbReference>
<dbReference type="SUPFAM" id="SSF48452">
    <property type="entry name" value="TPR-like"/>
    <property type="match status" value="2"/>
</dbReference>
<dbReference type="InterPro" id="IPR011990">
    <property type="entry name" value="TPR-like_helical_dom_sf"/>
</dbReference>
<evidence type="ECO:0000259" key="4">
    <source>
        <dbReference type="PROSITE" id="PS51755"/>
    </source>
</evidence>
<dbReference type="SMART" id="SM00862">
    <property type="entry name" value="Trans_reg_C"/>
    <property type="match status" value="1"/>
</dbReference>
<sequence>MRVAVLGPVRADADGSPVAMSGARVRLLLARLALAHGRLVPAEVLIDDLWGADPLADAANTLQALVSRLRRIVGAAAVELTSGGYRLAAEVDAPRFEELAARGRRELAEDRPAAALASLDAALGLWTGAALGDLPDVPFVRAAAARLAELRLAAVEDRVEAALRLGRHDEVLAELAAATGAHPLRERLAALRIRALHAAGQQSEALAAYEEARGALAEQLGVDPGPELRRVHLAMLRSELDQPVTRPKLVPGRVPAQRTSFTGRDAELGLLAGQLAAARLVTVVGPGGVGKTRLAIEAATRHPARDQGRVWFVPLAGVAVPRGRQDTPPLVGAAELAGVASEVGGAVLGVLSAAGVQPAGGRQGALDQLVELIGPEAAVLVLDNCEHLVNAAAEFADRLLERLPRLTVLATSREPLAITGEALCRLGPLELPSGTATAGDSAAVRLFVDRARAVRPGFALDESTVGPVVQLCRRLDGLPLALELAAARLRSMTVEQIAHRLDDRFRLLTSGSRVALPRHRTLLAVVEWSWELLTEQERVLAGRLSVFPGGATAPAMEAVCADGLLAADDIVYVLGSLVEKSLVQWDGQRYRMLETIRAYASERLGDQRPVADRFVRYFLALAEEHEPRLRSGEQLASTRWFDAEYDNLVSALRRAVGDGAADASARLVSSLLWYWQTLRFDARATGFVAEVLGFGDALPDHSRAALTAMHRLGGDEATAADAEQVRSIIEDCVSTGALRRHPMLLILTVPTAYLYGHRELAERLLRDADDHPDRWVAAAAGWLRAFVLDEQGDWPGAAAERTRALRACEEAGDRIALAFVLAEVARDHGVRGDHDEATAALARCVTLAAEIGSAEEISYRARLGARRLRASNPVGARRELDTALRQAVERGQPHLRIEALVGLADLHRRAGEPDRAERTLAHLEALVRGLPGAELTAAILVAPVRLAVRLDTAAASARELLPQVVTTGLAARQLAAPAAELLARLLALEGDAAGAATALGMSQVVRGAFDRGDPELRALIDDLTARLGEPAYTRAFDRGAGLPRAEALDRLRSL</sequence>
<dbReference type="EMBL" id="VUOB01000021">
    <property type="protein sequence ID" value="KAA2262752.1"/>
    <property type="molecule type" value="Genomic_DNA"/>
</dbReference>
<reference evidence="5 6" key="1">
    <citation type="submission" date="2019-09" db="EMBL/GenBank/DDBJ databases">
        <title>Goodfellowia gen. nov., a new genus of the Pseudonocardineae related to Actinoalloteichus, containing Goodfellowia coeruleoviolacea gen. nov., comb. nov. gen. nov., comb. nov.</title>
        <authorList>
            <person name="Labeda D."/>
        </authorList>
    </citation>
    <scope>NUCLEOTIDE SEQUENCE [LARGE SCALE GENOMIC DNA]</scope>
    <source>
        <strain evidence="5 6">AN110305</strain>
    </source>
</reference>
<dbReference type="AlphaFoldDB" id="A0A5B2XJ20"/>
<dbReference type="InterPro" id="IPR016032">
    <property type="entry name" value="Sig_transdc_resp-reg_C-effctor"/>
</dbReference>
<dbReference type="Proteomes" id="UP000323454">
    <property type="component" value="Unassembled WGS sequence"/>
</dbReference>
<dbReference type="PANTHER" id="PTHR47691">
    <property type="entry name" value="REGULATOR-RELATED"/>
    <property type="match status" value="1"/>
</dbReference>
<dbReference type="InterPro" id="IPR001867">
    <property type="entry name" value="OmpR/PhoB-type_DNA-bd"/>
</dbReference>
<keyword evidence="2 3" id="KW-0238">DNA-binding</keyword>
<evidence type="ECO:0000256" key="1">
    <source>
        <dbReference type="ARBA" id="ARBA00005820"/>
    </source>
</evidence>
<reference evidence="5 6" key="2">
    <citation type="submission" date="2019-09" db="EMBL/GenBank/DDBJ databases">
        <authorList>
            <person name="Jin C."/>
        </authorList>
    </citation>
    <scope>NUCLEOTIDE SEQUENCE [LARGE SCALE GENOMIC DNA]</scope>
    <source>
        <strain evidence="5 6">AN110305</strain>
    </source>
</reference>
<proteinExistence type="inferred from homology"/>
<dbReference type="GO" id="GO:0003677">
    <property type="term" value="F:DNA binding"/>
    <property type="evidence" value="ECO:0007669"/>
    <property type="project" value="UniProtKB-UniRule"/>
</dbReference>
<dbReference type="SUPFAM" id="SSF46894">
    <property type="entry name" value="C-terminal effector domain of the bipartite response regulators"/>
    <property type="match status" value="1"/>
</dbReference>
<dbReference type="InterPro" id="IPR027417">
    <property type="entry name" value="P-loop_NTPase"/>
</dbReference>
<dbReference type="OrthoDB" id="9812579at2"/>
<dbReference type="SUPFAM" id="SSF52540">
    <property type="entry name" value="P-loop containing nucleoside triphosphate hydrolases"/>
    <property type="match status" value="1"/>
</dbReference>
<evidence type="ECO:0000256" key="3">
    <source>
        <dbReference type="PROSITE-ProRule" id="PRU01091"/>
    </source>
</evidence>
<dbReference type="InterPro" id="IPR005158">
    <property type="entry name" value="BTAD"/>
</dbReference>
<comment type="similarity">
    <text evidence="1">Belongs to the AfsR/DnrI/RedD regulatory family.</text>
</comment>
<organism evidence="5 6">
    <name type="scientific">Solihabitans fulvus</name>
    <dbReference type="NCBI Taxonomy" id="1892852"/>
    <lineage>
        <taxon>Bacteria</taxon>
        <taxon>Bacillati</taxon>
        <taxon>Actinomycetota</taxon>
        <taxon>Actinomycetes</taxon>
        <taxon>Pseudonocardiales</taxon>
        <taxon>Pseudonocardiaceae</taxon>
        <taxon>Solihabitans</taxon>
    </lineage>
</organism>
<dbReference type="Gene3D" id="1.25.40.10">
    <property type="entry name" value="Tetratricopeptide repeat domain"/>
    <property type="match status" value="2"/>
</dbReference>
<feature type="DNA-binding region" description="OmpR/PhoB-type" evidence="3">
    <location>
        <begin position="1"/>
        <end position="89"/>
    </location>
</feature>
<dbReference type="Pfam" id="PF00486">
    <property type="entry name" value="Trans_reg_C"/>
    <property type="match status" value="1"/>
</dbReference>
<dbReference type="GO" id="GO:0006355">
    <property type="term" value="P:regulation of DNA-templated transcription"/>
    <property type="evidence" value="ECO:0007669"/>
    <property type="project" value="InterPro"/>
</dbReference>
<accession>A0A5B2XJ20</accession>
<dbReference type="PANTHER" id="PTHR47691:SF3">
    <property type="entry name" value="HTH-TYPE TRANSCRIPTIONAL REGULATOR RV0890C-RELATED"/>
    <property type="match status" value="1"/>
</dbReference>
<comment type="caution">
    <text evidence="5">The sequence shown here is derived from an EMBL/GenBank/DDBJ whole genome shotgun (WGS) entry which is preliminary data.</text>
</comment>
<protein>
    <submittedName>
        <fullName evidence="5">AfsR/SARP family transcriptional regulator</fullName>
    </submittedName>
</protein>
<gene>
    <name evidence="5" type="ORF">F0L68_12125</name>
</gene>
<dbReference type="CDD" id="cd15831">
    <property type="entry name" value="BTAD"/>
    <property type="match status" value="1"/>
</dbReference>
<dbReference type="Gene3D" id="1.10.10.10">
    <property type="entry name" value="Winged helix-like DNA-binding domain superfamily/Winged helix DNA-binding domain"/>
    <property type="match status" value="1"/>
</dbReference>
<dbReference type="Gene3D" id="3.40.50.300">
    <property type="entry name" value="P-loop containing nucleotide triphosphate hydrolases"/>
    <property type="match status" value="1"/>
</dbReference>
<feature type="domain" description="OmpR/PhoB-type" evidence="4">
    <location>
        <begin position="1"/>
        <end position="89"/>
    </location>
</feature>
<dbReference type="Pfam" id="PF03704">
    <property type="entry name" value="BTAD"/>
    <property type="match status" value="1"/>
</dbReference>